<keyword evidence="10 11" id="KW-0998">Cell outer membrane</keyword>
<evidence type="ECO:0000256" key="2">
    <source>
        <dbReference type="ARBA" id="ARBA00008143"/>
    </source>
</evidence>
<name>A0A2S0VXL7_9ALTE</name>
<keyword evidence="3 11" id="KW-0813">Transport</keyword>
<dbReference type="SUPFAM" id="SSF56935">
    <property type="entry name" value="Porins"/>
    <property type="match status" value="1"/>
</dbReference>
<keyword evidence="9" id="KW-0675">Receptor</keyword>
<organism evidence="13 14">
    <name type="scientific">Saccharobesus litoralis</name>
    <dbReference type="NCBI Taxonomy" id="2172099"/>
    <lineage>
        <taxon>Bacteria</taxon>
        <taxon>Pseudomonadati</taxon>
        <taxon>Pseudomonadota</taxon>
        <taxon>Gammaproteobacteria</taxon>
        <taxon>Alteromonadales</taxon>
        <taxon>Alteromonadaceae</taxon>
        <taxon>Saccharobesus</taxon>
    </lineage>
</organism>
<evidence type="ECO:0000313" key="13">
    <source>
        <dbReference type="EMBL" id="AWB68966.1"/>
    </source>
</evidence>
<accession>A0A2S0VXL7</accession>
<dbReference type="EMBL" id="CP026604">
    <property type="protein sequence ID" value="AWB68966.1"/>
    <property type="molecule type" value="Genomic_DNA"/>
</dbReference>
<dbReference type="Gene3D" id="2.40.170.20">
    <property type="entry name" value="TonB-dependent receptor, beta-barrel domain"/>
    <property type="match status" value="1"/>
</dbReference>
<keyword evidence="5 11" id="KW-0812">Transmembrane</keyword>
<dbReference type="Proteomes" id="UP000244441">
    <property type="component" value="Chromosome"/>
</dbReference>
<evidence type="ECO:0000256" key="8">
    <source>
        <dbReference type="ARBA" id="ARBA00023136"/>
    </source>
</evidence>
<dbReference type="PANTHER" id="PTHR30069:SF29">
    <property type="entry name" value="HEMOGLOBIN AND HEMOGLOBIN-HAPTOGLOBIN-BINDING PROTEIN 1-RELATED"/>
    <property type="match status" value="1"/>
</dbReference>
<dbReference type="PANTHER" id="PTHR30069">
    <property type="entry name" value="TONB-DEPENDENT OUTER MEMBRANE RECEPTOR"/>
    <property type="match status" value="1"/>
</dbReference>
<feature type="domain" description="TonB-dependent receptor-like beta-barrel" evidence="12">
    <location>
        <begin position="215"/>
        <end position="601"/>
    </location>
</feature>
<evidence type="ECO:0000256" key="4">
    <source>
        <dbReference type="ARBA" id="ARBA00022452"/>
    </source>
</evidence>
<evidence type="ECO:0000256" key="5">
    <source>
        <dbReference type="ARBA" id="ARBA00022692"/>
    </source>
</evidence>
<dbReference type="Pfam" id="PF00593">
    <property type="entry name" value="TonB_dep_Rec_b-barrel"/>
    <property type="match status" value="1"/>
</dbReference>
<evidence type="ECO:0000256" key="9">
    <source>
        <dbReference type="ARBA" id="ARBA00023170"/>
    </source>
</evidence>
<dbReference type="KEGG" id="cate:C2869_08080"/>
<keyword evidence="7" id="KW-0798">TonB box</keyword>
<keyword evidence="6" id="KW-0732">Signal</keyword>
<protein>
    <submittedName>
        <fullName evidence="13">Iron transporter</fullName>
    </submittedName>
</protein>
<evidence type="ECO:0000256" key="3">
    <source>
        <dbReference type="ARBA" id="ARBA00022448"/>
    </source>
</evidence>
<dbReference type="GO" id="GO:0044718">
    <property type="term" value="P:siderophore transmembrane transport"/>
    <property type="evidence" value="ECO:0007669"/>
    <property type="project" value="TreeGrafter"/>
</dbReference>
<evidence type="ECO:0000313" key="14">
    <source>
        <dbReference type="Proteomes" id="UP000244441"/>
    </source>
</evidence>
<dbReference type="PROSITE" id="PS52016">
    <property type="entry name" value="TONB_DEPENDENT_REC_3"/>
    <property type="match status" value="1"/>
</dbReference>
<dbReference type="InterPro" id="IPR000531">
    <property type="entry name" value="Beta-barrel_TonB"/>
</dbReference>
<evidence type="ECO:0000256" key="10">
    <source>
        <dbReference type="ARBA" id="ARBA00023237"/>
    </source>
</evidence>
<proteinExistence type="inferred from homology"/>
<reference evidence="13 14" key="1">
    <citation type="submission" date="2018-01" db="EMBL/GenBank/DDBJ databases">
        <title>Genome sequence of a Cantenovulum-like bacteria.</title>
        <authorList>
            <person name="Tan W.R."/>
            <person name="Lau N.-S."/>
            <person name="Go F."/>
            <person name="Amirul A.-A.A."/>
        </authorList>
    </citation>
    <scope>NUCLEOTIDE SEQUENCE [LARGE SCALE GENOMIC DNA]</scope>
    <source>
        <strain evidence="13 14">CCB-QB4</strain>
    </source>
</reference>
<keyword evidence="14" id="KW-1185">Reference proteome</keyword>
<evidence type="ECO:0000256" key="1">
    <source>
        <dbReference type="ARBA" id="ARBA00004571"/>
    </source>
</evidence>
<evidence type="ECO:0000256" key="6">
    <source>
        <dbReference type="ARBA" id="ARBA00022729"/>
    </source>
</evidence>
<evidence type="ECO:0000256" key="11">
    <source>
        <dbReference type="PROSITE-ProRule" id="PRU01360"/>
    </source>
</evidence>
<evidence type="ECO:0000259" key="12">
    <source>
        <dbReference type="Pfam" id="PF00593"/>
    </source>
</evidence>
<keyword evidence="8 11" id="KW-0472">Membrane</keyword>
<sequence>MVGSRQSYYTEITEDTKKLIELPGTLGDPIAAISTLPGVIIPVAGNEPAVRGSSPADNKYYIDGLPAGYIFHEFNTSIFDRNTVQNFQLYSAGFGAEYAGATGAVFDVRLRDPKKQDIKTTIDASLLRGGIFMEGTVTEDSAFYLSARKGLIQYFMPEEDEDEDDDGVRIKTPPEDNDYLAKYVWDINANNQLTINLVGAGDFAEADFDEKSDMAALNPDFAGEAMLKDRFDSQGITWRHQFATGAELTLSAAHYKNRSKVTWGDNYFENVTFEDTLVKGQLKTPLNESHTLTLGGELDKTDFNYQARSVLFVCTEFDVECQNNRREVFTQDRSIKAREQTAYLIDFWQINANLTLESGLQYTHNDYLDQTQVNPRMAVTWYFLDNVALTSSAGRYNRFPDIETVLPEIGNPKLKAPTAQHYTLGLKGEVADNWNWNIETYYKKLKNLPLGLSEQESDAEQLYANDVTGTAKGVDLIVNRALADGWYGWLSLSYAKSDRTNERTNETRDYRFDTPVVLNLVGNYQINNSWTAGFRFIAKSGEATTKISGIEPNPVFPDKYIATYDQPFNDRLPTYARLDLRLQKDFQMLGNDAKFYIDVINALNRENIVERDLDHEKVNQTGQLFMEEEADLGIFPSIGISFSF</sequence>
<dbReference type="GO" id="GO:0009279">
    <property type="term" value="C:cell outer membrane"/>
    <property type="evidence" value="ECO:0007669"/>
    <property type="project" value="UniProtKB-SubCell"/>
</dbReference>
<dbReference type="InterPro" id="IPR036942">
    <property type="entry name" value="Beta-barrel_TonB_sf"/>
</dbReference>
<comment type="similarity">
    <text evidence="2">Belongs to the TonB-dependent receptor family. Hemoglobin/haptoglobin binding protein subfamily.</text>
</comment>
<keyword evidence="4 11" id="KW-1134">Transmembrane beta strand</keyword>
<gene>
    <name evidence="13" type="ORF">C2869_08080</name>
</gene>
<dbReference type="AlphaFoldDB" id="A0A2S0VXL7"/>
<evidence type="ECO:0000256" key="7">
    <source>
        <dbReference type="ARBA" id="ARBA00023077"/>
    </source>
</evidence>
<dbReference type="InterPro" id="IPR039426">
    <property type="entry name" value="TonB-dep_rcpt-like"/>
</dbReference>
<comment type="subcellular location">
    <subcellularLocation>
        <location evidence="1 11">Cell outer membrane</location>
        <topology evidence="1 11">Multi-pass membrane protein</topology>
    </subcellularLocation>
</comment>
<dbReference type="GO" id="GO:0015344">
    <property type="term" value="F:siderophore uptake transmembrane transporter activity"/>
    <property type="evidence" value="ECO:0007669"/>
    <property type="project" value="TreeGrafter"/>
</dbReference>
<dbReference type="OrthoDB" id="9145970at2"/>